<organism evidence="1 2">
    <name type="scientific">Trichoderma longibrachiatum ATCC 18648</name>
    <dbReference type="NCBI Taxonomy" id="983965"/>
    <lineage>
        <taxon>Eukaryota</taxon>
        <taxon>Fungi</taxon>
        <taxon>Dikarya</taxon>
        <taxon>Ascomycota</taxon>
        <taxon>Pezizomycotina</taxon>
        <taxon>Sordariomycetes</taxon>
        <taxon>Hypocreomycetidae</taxon>
        <taxon>Hypocreales</taxon>
        <taxon>Hypocreaceae</taxon>
        <taxon>Trichoderma</taxon>
    </lineage>
</organism>
<reference evidence="1 2" key="1">
    <citation type="submission" date="2016-07" db="EMBL/GenBank/DDBJ databases">
        <title>Multiple horizontal gene transfer events from other fungi enriched the ability of initially mycotrophic Trichoderma (Ascomycota) to feed on dead plant biomass.</title>
        <authorList>
            <consortium name="DOE Joint Genome Institute"/>
            <person name="Aerts A."/>
            <person name="Atanasova L."/>
            <person name="Chenthamara K."/>
            <person name="Zhang J."/>
            <person name="Grujic M."/>
            <person name="Henrissat B."/>
            <person name="Kuo A."/>
            <person name="Salamov A."/>
            <person name="Lipzen A."/>
            <person name="Labutti K."/>
            <person name="Barry K."/>
            <person name="Miao Y."/>
            <person name="Rahimi M.J."/>
            <person name="Shen Q."/>
            <person name="Grigoriev I.V."/>
            <person name="Kubicek C.P."/>
            <person name="Druzhinina I.S."/>
        </authorList>
    </citation>
    <scope>NUCLEOTIDE SEQUENCE [LARGE SCALE GENOMIC DNA]</scope>
    <source>
        <strain evidence="1 2">ATCC 18648</strain>
    </source>
</reference>
<keyword evidence="2" id="KW-1185">Reference proteome</keyword>
<evidence type="ECO:0000313" key="2">
    <source>
        <dbReference type="Proteomes" id="UP000240760"/>
    </source>
</evidence>
<accession>A0A2T4C3I9</accession>
<protein>
    <submittedName>
        <fullName evidence="1">Uncharacterized protein</fullName>
    </submittedName>
</protein>
<dbReference type="AlphaFoldDB" id="A0A2T4C3I9"/>
<proteinExistence type="predicted"/>
<evidence type="ECO:0000313" key="1">
    <source>
        <dbReference type="EMBL" id="PTB76140.1"/>
    </source>
</evidence>
<dbReference type="Proteomes" id="UP000240760">
    <property type="component" value="Unassembled WGS sequence"/>
</dbReference>
<gene>
    <name evidence="1" type="ORF">M440DRAFT_1246714</name>
</gene>
<sequence length="139" mass="14931">MAVRLSDGMISSFATVMPGVCIPRTGSEGRLNLIPGRKKKLPWPRVLNPRPMKSRPLRTVASIYGEKCLGCDASPIQAQHELSAFPPTPCFPPCPLSRAKRANYSIRIANSGPPQSSAASSLLSVLSHGKALRLGWALI</sequence>
<dbReference type="EMBL" id="KZ679132">
    <property type="protein sequence ID" value="PTB76140.1"/>
    <property type="molecule type" value="Genomic_DNA"/>
</dbReference>
<name>A0A2T4C3I9_TRILO</name>